<accession>A0AAV5ATX7</accession>
<comment type="caution">
    <text evidence="3">The sequence shown here is derived from an EMBL/GenBank/DDBJ whole genome shotgun (WGS) entry which is preliminary data.</text>
</comment>
<dbReference type="Proteomes" id="UP001050691">
    <property type="component" value="Unassembled WGS sequence"/>
</dbReference>
<evidence type="ECO:0000256" key="1">
    <source>
        <dbReference type="SAM" id="MobiDB-lite"/>
    </source>
</evidence>
<feature type="region of interest" description="Disordered" evidence="1">
    <location>
        <begin position="37"/>
        <end position="72"/>
    </location>
</feature>
<keyword evidence="2" id="KW-0732">Signal</keyword>
<feature type="signal peptide" evidence="2">
    <location>
        <begin position="1"/>
        <end position="23"/>
    </location>
</feature>
<proteinExistence type="predicted"/>
<evidence type="ECO:0000313" key="4">
    <source>
        <dbReference type="Proteomes" id="UP001050691"/>
    </source>
</evidence>
<dbReference type="EMBL" id="BPWL01000016">
    <property type="protein sequence ID" value="GJJ16241.1"/>
    <property type="molecule type" value="Genomic_DNA"/>
</dbReference>
<feature type="chain" id="PRO_5043405624" evidence="2">
    <location>
        <begin position="24"/>
        <end position="121"/>
    </location>
</feature>
<evidence type="ECO:0000313" key="3">
    <source>
        <dbReference type="EMBL" id="GJJ16241.1"/>
    </source>
</evidence>
<keyword evidence="4" id="KW-1185">Reference proteome</keyword>
<dbReference type="AlphaFoldDB" id="A0AAV5ATX7"/>
<gene>
    <name evidence="3" type="ORF">Clacol_010537</name>
</gene>
<evidence type="ECO:0000256" key="2">
    <source>
        <dbReference type="SAM" id="SignalP"/>
    </source>
</evidence>
<reference evidence="3" key="1">
    <citation type="submission" date="2021-10" db="EMBL/GenBank/DDBJ databases">
        <title>De novo Genome Assembly of Clathrus columnatus (Basidiomycota, Fungi) Using Illumina and Nanopore Sequence Data.</title>
        <authorList>
            <person name="Ogiso-Tanaka E."/>
            <person name="Itagaki H."/>
            <person name="Hosoya T."/>
            <person name="Hosaka K."/>
        </authorList>
    </citation>
    <scope>NUCLEOTIDE SEQUENCE</scope>
    <source>
        <strain evidence="3">MO-923</strain>
    </source>
</reference>
<sequence length="121" mass="12711">MTSIKLLLLVVVTSILSLTFINAIPVDHLVERQIPTAPATGGAREPLGPPGGIDESPIESIADSTEDEPLPLSKVSKADNLGLANAASRALSKADGKGFRMPHKTLPAKLLDRIISMPAPR</sequence>
<organism evidence="3 4">
    <name type="scientific">Clathrus columnatus</name>
    <dbReference type="NCBI Taxonomy" id="1419009"/>
    <lineage>
        <taxon>Eukaryota</taxon>
        <taxon>Fungi</taxon>
        <taxon>Dikarya</taxon>
        <taxon>Basidiomycota</taxon>
        <taxon>Agaricomycotina</taxon>
        <taxon>Agaricomycetes</taxon>
        <taxon>Phallomycetidae</taxon>
        <taxon>Phallales</taxon>
        <taxon>Clathraceae</taxon>
        <taxon>Clathrus</taxon>
    </lineage>
</organism>
<protein>
    <submittedName>
        <fullName evidence="3">Uncharacterized protein</fullName>
    </submittedName>
</protein>
<name>A0AAV5ATX7_9AGAM</name>